<dbReference type="InterPro" id="IPR041854">
    <property type="entry name" value="BFD-like_2Fe2S-bd_dom_sf"/>
</dbReference>
<organism evidence="4 5">
    <name type="scientific">Ralstonia chuxiongensis</name>
    <dbReference type="NCBI Taxonomy" id="2957504"/>
    <lineage>
        <taxon>Bacteria</taxon>
        <taxon>Pseudomonadati</taxon>
        <taxon>Pseudomonadota</taxon>
        <taxon>Betaproteobacteria</taxon>
        <taxon>Burkholderiales</taxon>
        <taxon>Burkholderiaceae</taxon>
        <taxon>Ralstonia</taxon>
    </lineage>
</organism>
<evidence type="ECO:0000259" key="2">
    <source>
        <dbReference type="Pfam" id="PF04324"/>
    </source>
</evidence>
<feature type="domain" description="BFD-like [2Fe-2S]-binding" evidence="2">
    <location>
        <begin position="387"/>
        <end position="439"/>
    </location>
</feature>
<dbReference type="InterPro" id="IPR007419">
    <property type="entry name" value="BFD-like_2Fe2S-bd_dom"/>
</dbReference>
<dbReference type="Gene3D" id="3.50.50.60">
    <property type="entry name" value="FAD/NAD(P)-binding domain"/>
    <property type="match status" value="3"/>
</dbReference>
<dbReference type="InterPro" id="IPR036188">
    <property type="entry name" value="FAD/NAD-bd_sf"/>
</dbReference>
<dbReference type="SUPFAM" id="SSF51905">
    <property type="entry name" value="FAD/NAD(P)-binding domain"/>
    <property type="match status" value="1"/>
</dbReference>
<dbReference type="PANTHER" id="PTHR42949:SF3">
    <property type="entry name" value="ANAEROBIC GLYCEROL-3-PHOSPHATE DEHYDROGENASE SUBUNIT B"/>
    <property type="match status" value="1"/>
</dbReference>
<dbReference type="CDD" id="cd19946">
    <property type="entry name" value="GlpA-like_Fer2_BFD-like"/>
    <property type="match status" value="1"/>
</dbReference>
<evidence type="ECO:0000256" key="1">
    <source>
        <dbReference type="ARBA" id="ARBA00023002"/>
    </source>
</evidence>
<accession>A0AA41WTD4</accession>
<dbReference type="EMBL" id="JAMYWC010000006">
    <property type="protein sequence ID" value="MCP1174626.1"/>
    <property type="molecule type" value="Genomic_DNA"/>
</dbReference>
<dbReference type="InterPro" id="IPR023753">
    <property type="entry name" value="FAD/NAD-binding_dom"/>
</dbReference>
<sequence>MTQPAPTLQRQSQEDLPPVIIGAGPAGVRAAQTLLAHGLKPIVLDEAPRAGGQIYRRQPDGFARSAADLYGTEAARAQAVHAAFDRLQPQIDYHPQTLVWNAQPDLLDLLHVPTRAVSSLPWRDVIVATGATDRVLPIPGWTLPGVYTLGGAQVALKYQGCAIGDAVVFAGTGPLLYLVACQYAKAGANVVAVLDTAPATARYKAAPAMLGQPAVMAKGMALVGWLKLHGIPMHHGVRLLRAEGDAALEQLVWQDSAGREQRTACSAVGMGYALRPETQLADLLGCAFEFSALHRCHVPRIDAMRRSSVAGIYLAGDGAGIMGADAAEYSGELAALALLQDRQITVDADRSAALRQRLQKIERFRHALEVAFPFPDDWAAHASDDLVVCRCENVTAGTLRQTAAECGVHELNRLKALCRVGMGRCQGRMCGASAAEILAHAQSVPLAQVGRLRGQAPIKPLPLDVTEVIEQEGHHA</sequence>
<gene>
    <name evidence="4" type="ORF">NKG59_19875</name>
</gene>
<name>A0AA41WTD4_9RALS</name>
<dbReference type="Proteomes" id="UP001162793">
    <property type="component" value="Unassembled WGS sequence"/>
</dbReference>
<dbReference type="GO" id="GO:0016491">
    <property type="term" value="F:oxidoreductase activity"/>
    <property type="evidence" value="ECO:0007669"/>
    <property type="project" value="UniProtKB-KW"/>
</dbReference>
<dbReference type="Gene3D" id="1.10.10.1100">
    <property type="entry name" value="BFD-like [2Fe-2S]-binding domain"/>
    <property type="match status" value="1"/>
</dbReference>
<proteinExistence type="predicted"/>
<evidence type="ECO:0000313" key="4">
    <source>
        <dbReference type="EMBL" id="MCP1174626.1"/>
    </source>
</evidence>
<evidence type="ECO:0000259" key="3">
    <source>
        <dbReference type="Pfam" id="PF07992"/>
    </source>
</evidence>
<evidence type="ECO:0000313" key="5">
    <source>
        <dbReference type="Proteomes" id="UP001162793"/>
    </source>
</evidence>
<keyword evidence="5" id="KW-1185">Reference proteome</keyword>
<feature type="domain" description="FAD/NAD(P)-binding" evidence="3">
    <location>
        <begin position="19"/>
        <end position="331"/>
    </location>
</feature>
<dbReference type="PRINTS" id="PR00368">
    <property type="entry name" value="FADPNR"/>
</dbReference>
<dbReference type="InterPro" id="IPR017224">
    <property type="entry name" value="Opine_Oxase_asu/HCN_bsu"/>
</dbReference>
<dbReference type="InterPro" id="IPR051691">
    <property type="entry name" value="Metab_Enz_Cyan_OpOx_G3PDH"/>
</dbReference>
<dbReference type="PIRSF" id="PIRSF037495">
    <property type="entry name" value="Opine_OX_OoxA/HcnB"/>
    <property type="match status" value="1"/>
</dbReference>
<dbReference type="PRINTS" id="PR00469">
    <property type="entry name" value="PNDRDTASEII"/>
</dbReference>
<dbReference type="RefSeq" id="WP_253540247.1">
    <property type="nucleotide sequence ID" value="NZ_JAMYWC010000006.1"/>
</dbReference>
<protein>
    <submittedName>
        <fullName evidence="4">NAD(P)/FAD-dependent oxidoreductase</fullName>
    </submittedName>
</protein>
<dbReference type="AlphaFoldDB" id="A0AA41WTD4"/>
<keyword evidence="1" id="KW-0560">Oxidoreductase</keyword>
<dbReference type="Pfam" id="PF07992">
    <property type="entry name" value="Pyr_redox_2"/>
    <property type="match status" value="1"/>
</dbReference>
<dbReference type="Pfam" id="PF04324">
    <property type="entry name" value="Fer2_BFD"/>
    <property type="match status" value="1"/>
</dbReference>
<reference evidence="5" key="1">
    <citation type="journal article" date="2023" name="Front. Microbiol.">
        <title>Ralstonia chuxiongensis sp. nov., Ralstonia mojiangensis sp. nov., and Ralstonia soli sp. nov., isolated from tobacco fields, are three novel species in the family Burkholderiaceae.</title>
        <authorList>
            <person name="Lu C.H."/>
            <person name="Zhang Y.Y."/>
            <person name="Jiang N."/>
            <person name="Chen W."/>
            <person name="Shao X."/>
            <person name="Zhao Z.M."/>
            <person name="Lu W.L."/>
            <person name="Hu X."/>
            <person name="Xi Y.X."/>
            <person name="Zou S.Y."/>
            <person name="Wei Q.J."/>
            <person name="Lin Z.L."/>
            <person name="Gong L."/>
            <person name="Gai X.T."/>
            <person name="Zhang L.Q."/>
            <person name="Li J.Y."/>
            <person name="Jin Y."/>
            <person name="Xia Z.Y."/>
        </authorList>
    </citation>
    <scope>NUCLEOTIDE SEQUENCE [LARGE SCALE GENOMIC DNA]</scope>
    <source>
        <strain evidence="5">21YRMH01-3</strain>
    </source>
</reference>
<comment type="caution">
    <text evidence="4">The sequence shown here is derived from an EMBL/GenBank/DDBJ whole genome shotgun (WGS) entry which is preliminary data.</text>
</comment>
<dbReference type="PANTHER" id="PTHR42949">
    <property type="entry name" value="ANAEROBIC GLYCEROL-3-PHOSPHATE DEHYDROGENASE SUBUNIT B"/>
    <property type="match status" value="1"/>
</dbReference>